<proteinExistence type="inferred from homology"/>
<dbReference type="GO" id="GO:0016788">
    <property type="term" value="F:hydrolase activity, acting on ester bonds"/>
    <property type="evidence" value="ECO:0007669"/>
    <property type="project" value="UniProtKB-UniRule"/>
</dbReference>
<keyword evidence="4" id="KW-1185">Reference proteome</keyword>
<name>A0A101V091_9ACTN</name>
<organism evidence="3 4">
    <name type="scientific">Streptomyces dysideae</name>
    <dbReference type="NCBI Taxonomy" id="909626"/>
    <lineage>
        <taxon>Bacteria</taxon>
        <taxon>Bacillati</taxon>
        <taxon>Actinomycetota</taxon>
        <taxon>Actinomycetes</taxon>
        <taxon>Kitasatosporales</taxon>
        <taxon>Streptomycetaceae</taxon>
        <taxon>Streptomyces</taxon>
    </lineage>
</organism>
<dbReference type="InterPro" id="IPR032466">
    <property type="entry name" value="Metal_Hydrolase"/>
</dbReference>
<dbReference type="EMBL" id="LMXB01000045">
    <property type="protein sequence ID" value="KUO20084.1"/>
    <property type="molecule type" value="Genomic_DNA"/>
</dbReference>
<evidence type="ECO:0000256" key="1">
    <source>
        <dbReference type="PIRNR" id="PIRNR005295"/>
    </source>
</evidence>
<dbReference type="Proteomes" id="UP000053260">
    <property type="component" value="Unassembled WGS sequence"/>
</dbReference>
<feature type="region of interest" description="Disordered" evidence="2">
    <location>
        <begin position="229"/>
        <end position="254"/>
    </location>
</feature>
<evidence type="ECO:0000313" key="3">
    <source>
        <dbReference type="EMBL" id="KUO20084.1"/>
    </source>
</evidence>
<dbReference type="Gene3D" id="3.20.20.140">
    <property type="entry name" value="Metal-dependent hydrolases"/>
    <property type="match status" value="2"/>
</dbReference>
<dbReference type="InterPro" id="IPR012022">
    <property type="entry name" value="UCP005295"/>
</dbReference>
<dbReference type="SUPFAM" id="SSF51556">
    <property type="entry name" value="Metallo-dependent hydrolases"/>
    <property type="match status" value="1"/>
</dbReference>
<comment type="similarity">
    <text evidence="1">Belongs to the metallo-dependent hydrolases superfamily.</text>
</comment>
<accession>A0A101V091</accession>
<dbReference type="GO" id="GO:0046872">
    <property type="term" value="F:metal ion binding"/>
    <property type="evidence" value="ECO:0007669"/>
    <property type="project" value="UniProtKB-KW"/>
</dbReference>
<comment type="caution">
    <text evidence="3">The sequence shown here is derived from an EMBL/GenBank/DDBJ whole genome shotgun (WGS) entry which is preliminary data.</text>
</comment>
<evidence type="ECO:0000256" key="2">
    <source>
        <dbReference type="SAM" id="MobiDB-lite"/>
    </source>
</evidence>
<dbReference type="PIRSF" id="PIRSF005295">
    <property type="entry name" value="UCP005295_TatD"/>
    <property type="match status" value="1"/>
</dbReference>
<sequence length="254" mass="28427">MRIFDPHIHMNSRSTDDYEAMYADGARAAVELVFWMGRPRTSSESFYDYFDALLGWEPYRATQFGIQHFCTSALDSMTPEEDEALARRLQLAVEHGLPALVHTPHRDKATGTRRTLDVVRESGIAPDLVVLDHLNELTVGMVLDSGCWAGFSMYPRTKMSEDRMVEILKDHGTQRVLVNSAADRGRSDPLKTRRTADAMLAAGFDEAAVERVMWSNPVAFYGQSGRLEVDPALDEPKPDDQSSFEGNSIRRGGV</sequence>
<dbReference type="OrthoDB" id="9783157at2"/>
<dbReference type="PANTHER" id="PTHR42658:SF1">
    <property type="entry name" value="HYDROLASE TATD"/>
    <property type="match status" value="1"/>
</dbReference>
<dbReference type="PANTHER" id="PTHR42658">
    <property type="entry name" value="HYDROLASE TATD"/>
    <property type="match status" value="1"/>
</dbReference>
<protein>
    <submittedName>
        <fullName evidence="3">Hydrolase TatD</fullName>
    </submittedName>
</protein>
<dbReference type="AlphaFoldDB" id="A0A101V091"/>
<evidence type="ECO:0000313" key="4">
    <source>
        <dbReference type="Proteomes" id="UP000053260"/>
    </source>
</evidence>
<gene>
    <name evidence="3" type="ORF">AQJ91_16445</name>
</gene>
<reference evidence="3 4" key="1">
    <citation type="submission" date="2015-10" db="EMBL/GenBank/DDBJ databases">
        <title>Draft genome sequence of Streptomyces sp. RV15, isolated from a marine sponge.</title>
        <authorList>
            <person name="Ruckert C."/>
            <person name="Abdelmohsen U.R."/>
            <person name="Winkler A."/>
            <person name="Hentschel U."/>
            <person name="Kalinowski J."/>
            <person name="Kampfer P."/>
            <person name="Glaeser S."/>
        </authorList>
    </citation>
    <scope>NUCLEOTIDE SEQUENCE [LARGE SCALE GENOMIC DNA]</scope>
    <source>
        <strain evidence="3 4">RV15</strain>
    </source>
</reference>
<dbReference type="RefSeq" id="WP_067022089.1">
    <property type="nucleotide sequence ID" value="NZ_KQ949083.1"/>
</dbReference>
<keyword evidence="1 3" id="KW-0378">Hydrolase</keyword>
<keyword evidence="1" id="KW-0479">Metal-binding</keyword>
<dbReference type="STRING" id="909626.AQJ91_16445"/>